<evidence type="ECO:0000313" key="2">
    <source>
        <dbReference type="Proteomes" id="UP001595839"/>
    </source>
</evidence>
<proteinExistence type="predicted"/>
<dbReference type="RefSeq" id="WP_381173540.1">
    <property type="nucleotide sequence ID" value="NZ_JBHSFK010000012.1"/>
</dbReference>
<sequence>MPANISLSYGEIERVANLLDTSVDHTLVPRMDEAKLEVDSLLETALVLTESSPALQAQYEKFTVSLKEATDSIKGYAEQFRKIMESVKGMDHDIAEKVNSSGQ</sequence>
<reference evidence="2" key="1">
    <citation type="journal article" date="2019" name="Int. J. Syst. Evol. Microbiol.">
        <title>The Global Catalogue of Microorganisms (GCM) 10K type strain sequencing project: providing services to taxonomists for standard genome sequencing and annotation.</title>
        <authorList>
            <consortium name="The Broad Institute Genomics Platform"/>
            <consortium name="The Broad Institute Genome Sequencing Center for Infectious Disease"/>
            <person name="Wu L."/>
            <person name="Ma J."/>
        </authorList>
    </citation>
    <scope>NUCLEOTIDE SEQUENCE [LARGE SCALE GENOMIC DNA]</scope>
    <source>
        <strain evidence="2">CGMCC 4.7177</strain>
    </source>
</reference>
<name>A0ABV9APK1_9ACTN</name>
<keyword evidence="2" id="KW-1185">Reference proteome</keyword>
<dbReference type="EMBL" id="JBHSFK010000012">
    <property type="protein sequence ID" value="MFC4501850.1"/>
    <property type="molecule type" value="Genomic_DNA"/>
</dbReference>
<dbReference type="Proteomes" id="UP001595839">
    <property type="component" value="Unassembled WGS sequence"/>
</dbReference>
<gene>
    <name evidence="1" type="ORF">ACFPIH_20335</name>
</gene>
<evidence type="ECO:0000313" key="1">
    <source>
        <dbReference type="EMBL" id="MFC4501850.1"/>
    </source>
</evidence>
<organism evidence="1 2">
    <name type="scientific">Streptomyces vulcanius</name>
    <dbReference type="NCBI Taxonomy" id="1441876"/>
    <lineage>
        <taxon>Bacteria</taxon>
        <taxon>Bacillati</taxon>
        <taxon>Actinomycetota</taxon>
        <taxon>Actinomycetes</taxon>
        <taxon>Kitasatosporales</taxon>
        <taxon>Streptomycetaceae</taxon>
        <taxon>Streptomyces</taxon>
    </lineage>
</organism>
<protein>
    <submittedName>
        <fullName evidence="1">Uncharacterized protein</fullName>
    </submittedName>
</protein>
<comment type="caution">
    <text evidence="1">The sequence shown here is derived from an EMBL/GenBank/DDBJ whole genome shotgun (WGS) entry which is preliminary data.</text>
</comment>
<accession>A0ABV9APK1</accession>